<evidence type="ECO:0000313" key="1">
    <source>
        <dbReference type="EMBL" id="CAB4784313.1"/>
    </source>
</evidence>
<proteinExistence type="predicted"/>
<accession>A0A6J6WM56</accession>
<sequence>MAPSNLTNNLIGYSNVVGPLRASLVNKGKLGRNVVLGKIVREAANQFSTTSIWRDDGYLFAWSNALCKILSKQRHSGEVVNRHIKETLNLAGVQVNSDDAVCASNSDEICNKSSGNRFAPLCLAILTCIAIEGSDRCNAFSRCALRGIDHDQHLHDALIDWLAVALNNKDI</sequence>
<gene>
    <name evidence="1" type="ORF">UFOPK2925_01043</name>
</gene>
<name>A0A6J6WM56_9ZZZZ</name>
<organism evidence="1">
    <name type="scientific">freshwater metagenome</name>
    <dbReference type="NCBI Taxonomy" id="449393"/>
    <lineage>
        <taxon>unclassified sequences</taxon>
        <taxon>metagenomes</taxon>
        <taxon>ecological metagenomes</taxon>
    </lineage>
</organism>
<dbReference type="AlphaFoldDB" id="A0A6J6WM56"/>
<protein>
    <submittedName>
        <fullName evidence="1">Unannotated protein</fullName>
    </submittedName>
</protein>
<reference evidence="1" key="1">
    <citation type="submission" date="2020-05" db="EMBL/GenBank/DDBJ databases">
        <authorList>
            <person name="Chiriac C."/>
            <person name="Salcher M."/>
            <person name="Ghai R."/>
            <person name="Kavagutti S V."/>
        </authorList>
    </citation>
    <scope>NUCLEOTIDE SEQUENCE</scope>
</reference>
<dbReference type="EMBL" id="CAEZZU010000157">
    <property type="protein sequence ID" value="CAB4784313.1"/>
    <property type="molecule type" value="Genomic_DNA"/>
</dbReference>